<feature type="compositionally biased region" description="Acidic residues" evidence="1">
    <location>
        <begin position="1207"/>
        <end position="1233"/>
    </location>
</feature>
<protein>
    <submittedName>
        <fullName evidence="3">DUF3883 domain-containing protein</fullName>
    </submittedName>
</protein>
<feature type="compositionally biased region" description="Polar residues" evidence="1">
    <location>
        <begin position="1340"/>
        <end position="1350"/>
    </location>
</feature>
<evidence type="ECO:0000259" key="2">
    <source>
        <dbReference type="Pfam" id="PF13020"/>
    </source>
</evidence>
<gene>
    <name evidence="3" type="ORF">RW095_35895</name>
</gene>
<feature type="compositionally biased region" description="Low complexity" evidence="1">
    <location>
        <begin position="1275"/>
        <end position="1297"/>
    </location>
</feature>
<dbReference type="EMBL" id="CP136513">
    <property type="protein sequence ID" value="WOD18149.1"/>
    <property type="molecule type" value="Genomic_DNA"/>
</dbReference>
<dbReference type="PANTHER" id="PTHR32387">
    <property type="entry name" value="WU:FJ29H11"/>
    <property type="match status" value="1"/>
</dbReference>
<evidence type="ECO:0000313" key="4">
    <source>
        <dbReference type="Proteomes" id="UP001302652"/>
    </source>
</evidence>
<feature type="domain" description="Protein NO VEIN C-terminal" evidence="2">
    <location>
        <begin position="1410"/>
        <end position="1501"/>
    </location>
</feature>
<dbReference type="PANTHER" id="PTHR32387:SF3">
    <property type="entry name" value="ATP_DNA BINDING PROTEIN"/>
    <property type="match status" value="1"/>
</dbReference>
<dbReference type="Gene3D" id="3.30.565.10">
    <property type="entry name" value="Histidine kinase-like ATPase, C-terminal domain"/>
    <property type="match status" value="1"/>
</dbReference>
<dbReference type="InterPro" id="IPR052957">
    <property type="entry name" value="Auxin_embryo_med"/>
</dbReference>
<dbReference type="NCBIfam" id="NF047352">
    <property type="entry name" value="P_loop_sacsin"/>
    <property type="match status" value="1"/>
</dbReference>
<reference evidence="3 4" key="1">
    <citation type="submission" date="2023-10" db="EMBL/GenBank/DDBJ databases">
        <title>Surface-active antibiotics is a multifunctional adaptation for post-fire microbes.</title>
        <authorList>
            <person name="Liu M.D."/>
            <person name="Du Y."/>
            <person name="Koupaei S.K."/>
            <person name="Kim N.R."/>
            <person name="Zhang W."/>
            <person name="Traxler M.F."/>
        </authorList>
    </citation>
    <scope>NUCLEOTIDE SEQUENCE [LARGE SCALE GENOMIC DNA]</scope>
    <source>
        <strain evidence="3 4">F3</strain>
    </source>
</reference>
<dbReference type="Proteomes" id="UP001302652">
    <property type="component" value="Chromosome 1"/>
</dbReference>
<sequence>MGTNELALSGQALIEDIRRNDYMIGLDMPQEVEGAANSLRGQLNNALRLLSEDLYASDTHFLLELLQNADDNSYAPDVVPSVQIKLSQQRLTFFNNEVGFAEKNVRALCGVGRSTKAADKKSGFIGEKGIGFKSVFQVSNKPEIHSNGFHFSFDMSRPDELLGYVVPNWTPPDVDTSETGTTVVLPAKAGRTFSDSILKELHPKLMLFLRRLRHLDLAHETGRVVFERRDSGNVISIITEQCDQAGSPVEKSTERYMRFVHRVSMAQATDEKRPDAIESDLVLAFPLDAEGNALAEPGKEVFAFLPIRAFGFRFYIQGDFLLSSSREDIHGERPWNQKLRDSIAPAFVRAIEQFRKAPSTANGYLNYLPKPKEVTAAFFVPVVDQLFAALSETECIPCATGVWRKPSEVMLPPPGFAELVSAKEALALFGKDYPAASLTVDNETLGRLGCKALTYDDLVNIFKDHTAWLQQRKIEWMLDFYRFIAGLRREDLLSAGFAKAPVVLDAKGAFRSANSTRVFYPLAPGKRFGFEHELTLCHEAIARATSDGDKSLQGLFDAVGVKSADPYQLITEHILPLHEKDDWKQSGNESLVGHLRYIKEKQNEYLAGAKSHGTSAEAAWEKLKTELWVGTKNRTFWQASQMYLSSEYQPEFDIESLLGDGVEKSRLVSPLYLKSTGKSERVDAEEIAGWRTFLIALGVNPSPRVDQMTSGDVQCSAELQRLLEAPASATRRVTLECLDRNWSRYPSSPRFVPKGKPSSAAQIYGFVHKLRVTVAPSRKRVEVTLEQAFRDSKELREAFGDSPHYVDAQLSNEAFLDACGILHRPDVQTCVARLLQLQKAPNVSMTSVRPIYRFLERLYERNPDTVRQAFRSHALFLVRGASPSWKNLSQVVWLQQGEFLSALYPSLQGAYAEFQSFFVRKLGVSADLPTIALIRALPSLDTSPISPESRAGEAMRIYTRANREIVSPNGDESVPAWLDEFADGNSFLSTSGEMVVNDGELLINDDPNIAALFYGREGIHFVDVPVTRLPQIRALLDAARVPTLSSKVSLRLVDPGPGVVIESLTSRVAERCVLIARVVYANSHAAFTRAVENGKWKVLSKLVVSEVGNLNLHAELLGEVATTTGHVLIDGSTAYVRTGVKGVVDRLAAEICTLLSVSPILADAISRILSEPEFEGAAEFLEVKGVTELPTEEAEGLFSDHRPPPDEERDQPEGDADTQDDGESEEFASETEATEPNSSEPPAGAGTTRPSAPVSGGDTAADSGKSGSGHGVTGATGSSAGTGSSASEGTGASKSTGRGTGTGAGAGAGAGAGTAEPPRPSSNSSQGTGTTRASGATSGEPRSNNGSSMRFSPIASGIPLPPRLRAPGAGSKRRLIEESGQRLLSYVEPHDPSRQPDDSDSEREDARTEVEQAAVKFVLDSQAANWKSLEEMPPFNKGFDIRGISLDGQQYYIEVKGQSGAWTASGIAMTPSEVLCAAEHRDLYWLCVVEHALDENRRRLYIVKNPFGNAGQFRYDSGWKDIAISEKSSALVPVEGLRIEIEGEGSGTIIAVPKIGGRFTRVQVRLDDGTEIIRIFNPAKMRLSKAS</sequence>
<dbReference type="InterPro" id="IPR036890">
    <property type="entry name" value="HATPase_C_sf"/>
</dbReference>
<dbReference type="RefSeq" id="WP_317020487.1">
    <property type="nucleotide sequence ID" value="NZ_CP136513.1"/>
</dbReference>
<feature type="compositionally biased region" description="Basic and acidic residues" evidence="1">
    <location>
        <begin position="1388"/>
        <end position="1397"/>
    </location>
</feature>
<evidence type="ECO:0000256" key="1">
    <source>
        <dbReference type="SAM" id="MobiDB-lite"/>
    </source>
</evidence>
<feature type="region of interest" description="Disordered" evidence="1">
    <location>
        <begin position="1192"/>
        <end position="1407"/>
    </location>
</feature>
<dbReference type="Pfam" id="PF13020">
    <property type="entry name" value="NOV_C"/>
    <property type="match status" value="1"/>
</dbReference>
<dbReference type="SUPFAM" id="SSF55874">
    <property type="entry name" value="ATPase domain of HSP90 chaperone/DNA topoisomerase II/histidine kinase"/>
    <property type="match status" value="1"/>
</dbReference>
<proteinExistence type="predicted"/>
<evidence type="ECO:0000313" key="3">
    <source>
        <dbReference type="EMBL" id="WOD18149.1"/>
    </source>
</evidence>
<name>A0ABZ0ENF9_9BURK</name>
<feature type="compositionally biased region" description="Gly residues" evidence="1">
    <location>
        <begin position="1298"/>
        <end position="1312"/>
    </location>
</feature>
<keyword evidence="4" id="KW-1185">Reference proteome</keyword>
<dbReference type="InterPro" id="IPR024975">
    <property type="entry name" value="NOV_C"/>
</dbReference>
<organism evidence="3 4">
    <name type="scientific">Paraburkholderia kirstenboschensis</name>
    <dbReference type="NCBI Taxonomy" id="1245436"/>
    <lineage>
        <taxon>Bacteria</taxon>
        <taxon>Pseudomonadati</taxon>
        <taxon>Pseudomonadota</taxon>
        <taxon>Betaproteobacteria</taxon>
        <taxon>Burkholderiales</taxon>
        <taxon>Burkholderiaceae</taxon>
        <taxon>Paraburkholderia</taxon>
    </lineage>
</organism>
<feature type="compositionally biased region" description="Low complexity" evidence="1">
    <location>
        <begin position="1324"/>
        <end position="1339"/>
    </location>
</feature>
<accession>A0ABZ0ENF9</accession>